<evidence type="ECO:0000313" key="2">
    <source>
        <dbReference type="EMBL" id="KAJ7383308.1"/>
    </source>
</evidence>
<sequence length="288" mass="33010">MRARERLSCGVGNVFNDLFRQLGMAFEDLIFHESGGTFSVASGSDNTHWANCRRFNLSINWIPWRQSQCAFFIKQNWPAGNLGTLSQQFLWQPASLFCSTVCFLCDGRDQLSWLPLAYFSLLSALVNICYNMVEINHLAFISTVAEKVEECTALSAVRTVFTFLSGVYVYIIAWALLGQDSGDLSLGRKNLLDFAVVPVLDCIWNRKSSLQPFSTSAQRNPKACKEIYYDIYGFYDARKTIMAHVFVDMLMASSYDKRQEDEGREATEELEQRQRKRSFLQKIRCCYI</sequence>
<feature type="transmembrane region" description="Helical" evidence="1">
    <location>
        <begin position="113"/>
        <end position="133"/>
    </location>
</feature>
<dbReference type="Proteomes" id="UP001163046">
    <property type="component" value="Unassembled WGS sequence"/>
</dbReference>
<proteinExistence type="predicted"/>
<keyword evidence="3" id="KW-1185">Reference proteome</keyword>
<evidence type="ECO:0000256" key="1">
    <source>
        <dbReference type="SAM" id="Phobius"/>
    </source>
</evidence>
<dbReference type="EMBL" id="MU825902">
    <property type="protein sequence ID" value="KAJ7383308.1"/>
    <property type="molecule type" value="Genomic_DNA"/>
</dbReference>
<reference evidence="2" key="1">
    <citation type="submission" date="2023-01" db="EMBL/GenBank/DDBJ databases">
        <title>Genome assembly of the deep-sea coral Lophelia pertusa.</title>
        <authorList>
            <person name="Herrera S."/>
            <person name="Cordes E."/>
        </authorList>
    </citation>
    <scope>NUCLEOTIDE SEQUENCE</scope>
    <source>
        <strain evidence="2">USNM1676648</strain>
        <tissue evidence="2">Polyp</tissue>
    </source>
</reference>
<protein>
    <submittedName>
        <fullName evidence="2">Major facilitator super domain-containing protein 12</fullName>
    </submittedName>
</protein>
<keyword evidence="1" id="KW-0812">Transmembrane</keyword>
<feature type="transmembrane region" description="Helical" evidence="1">
    <location>
        <begin position="153"/>
        <end position="177"/>
    </location>
</feature>
<name>A0A9X0D2H1_9CNID</name>
<gene>
    <name evidence="2" type="primary">MFSD12_13</name>
    <name evidence="2" type="ORF">OS493_029274</name>
</gene>
<dbReference type="AlphaFoldDB" id="A0A9X0D2H1"/>
<comment type="caution">
    <text evidence="2">The sequence shown here is derived from an EMBL/GenBank/DDBJ whole genome shotgun (WGS) entry which is preliminary data.</text>
</comment>
<evidence type="ECO:0000313" key="3">
    <source>
        <dbReference type="Proteomes" id="UP001163046"/>
    </source>
</evidence>
<organism evidence="2 3">
    <name type="scientific">Desmophyllum pertusum</name>
    <dbReference type="NCBI Taxonomy" id="174260"/>
    <lineage>
        <taxon>Eukaryota</taxon>
        <taxon>Metazoa</taxon>
        <taxon>Cnidaria</taxon>
        <taxon>Anthozoa</taxon>
        <taxon>Hexacorallia</taxon>
        <taxon>Scleractinia</taxon>
        <taxon>Caryophylliina</taxon>
        <taxon>Caryophylliidae</taxon>
        <taxon>Desmophyllum</taxon>
    </lineage>
</organism>
<keyword evidence="1" id="KW-1133">Transmembrane helix</keyword>
<accession>A0A9X0D2H1</accession>
<keyword evidence="1" id="KW-0472">Membrane</keyword>